<gene>
    <name evidence="7" type="ORF">OKIOD_LOCUS12119</name>
</gene>
<dbReference type="InterPro" id="IPR001841">
    <property type="entry name" value="Znf_RING"/>
</dbReference>
<name>A0ABN7STW3_OIKDI</name>
<sequence>MSFLKLFTKKKNEISKRLDEFNSMVADEKYEKEDMIASAQNEIKKHKAKMSNDNKDAAIIARDIKDITNEIEFFEEKIAEGKQAKASAEIALNAKTIQIAENDRILEELEANLQKRKEEKVKLDDDMIERLKNLEVKQKENDDVPECPVCFNAYNDGENQLASARCGHMFCNACIRKLVQDGKNCSMCDKKIEACDVRRHFMFT</sequence>
<evidence type="ECO:0000259" key="6">
    <source>
        <dbReference type="PROSITE" id="PS50089"/>
    </source>
</evidence>
<evidence type="ECO:0000256" key="1">
    <source>
        <dbReference type="ARBA" id="ARBA00022723"/>
    </source>
</evidence>
<dbReference type="InterPro" id="IPR047134">
    <property type="entry name" value="RNF4"/>
</dbReference>
<dbReference type="PANTHER" id="PTHR23041">
    <property type="entry name" value="RING FINGER DOMAIN-CONTAINING"/>
    <property type="match status" value="1"/>
</dbReference>
<reference evidence="7 8" key="1">
    <citation type="submission" date="2021-04" db="EMBL/GenBank/DDBJ databases">
        <authorList>
            <person name="Bliznina A."/>
        </authorList>
    </citation>
    <scope>NUCLEOTIDE SEQUENCE [LARGE SCALE GENOMIC DNA]</scope>
</reference>
<dbReference type="PANTHER" id="PTHR23041:SF78">
    <property type="entry name" value="E3 UBIQUITIN-PROTEIN LIGASE RNF4"/>
    <property type="match status" value="1"/>
</dbReference>
<dbReference type="SUPFAM" id="SSF57850">
    <property type="entry name" value="RING/U-box"/>
    <property type="match status" value="1"/>
</dbReference>
<keyword evidence="2 4" id="KW-0863">Zinc-finger</keyword>
<keyword evidence="3" id="KW-0862">Zinc</keyword>
<dbReference type="EMBL" id="OU015566">
    <property type="protein sequence ID" value="CAG5107494.1"/>
    <property type="molecule type" value="Genomic_DNA"/>
</dbReference>
<dbReference type="InterPro" id="IPR013083">
    <property type="entry name" value="Znf_RING/FYVE/PHD"/>
</dbReference>
<evidence type="ECO:0000313" key="7">
    <source>
        <dbReference type="EMBL" id="CAG5107494.1"/>
    </source>
</evidence>
<protein>
    <submittedName>
        <fullName evidence="7">Oidioi.mRNA.OKI2018_I69.chr1.g3354.t1.cds</fullName>
    </submittedName>
</protein>
<feature type="domain" description="RING-type" evidence="6">
    <location>
        <begin position="147"/>
        <end position="189"/>
    </location>
</feature>
<keyword evidence="5" id="KW-0175">Coiled coil</keyword>
<dbReference type="InterPro" id="IPR017907">
    <property type="entry name" value="Znf_RING_CS"/>
</dbReference>
<proteinExistence type="predicted"/>
<organism evidence="7 8">
    <name type="scientific">Oikopleura dioica</name>
    <name type="common">Tunicate</name>
    <dbReference type="NCBI Taxonomy" id="34765"/>
    <lineage>
        <taxon>Eukaryota</taxon>
        <taxon>Metazoa</taxon>
        <taxon>Chordata</taxon>
        <taxon>Tunicata</taxon>
        <taxon>Appendicularia</taxon>
        <taxon>Copelata</taxon>
        <taxon>Oikopleuridae</taxon>
        <taxon>Oikopleura</taxon>
    </lineage>
</organism>
<dbReference type="Pfam" id="PF13639">
    <property type="entry name" value="zf-RING_2"/>
    <property type="match status" value="1"/>
</dbReference>
<dbReference type="SMART" id="SM00184">
    <property type="entry name" value="RING"/>
    <property type="match status" value="1"/>
</dbReference>
<evidence type="ECO:0000256" key="2">
    <source>
        <dbReference type="ARBA" id="ARBA00022771"/>
    </source>
</evidence>
<keyword evidence="1" id="KW-0479">Metal-binding</keyword>
<dbReference type="Gene3D" id="3.30.40.10">
    <property type="entry name" value="Zinc/RING finger domain, C3HC4 (zinc finger)"/>
    <property type="match status" value="1"/>
</dbReference>
<evidence type="ECO:0000256" key="4">
    <source>
        <dbReference type="PROSITE-ProRule" id="PRU00175"/>
    </source>
</evidence>
<dbReference type="Proteomes" id="UP001158576">
    <property type="component" value="Chromosome 1"/>
</dbReference>
<dbReference type="PROSITE" id="PS00518">
    <property type="entry name" value="ZF_RING_1"/>
    <property type="match status" value="1"/>
</dbReference>
<feature type="coiled-coil region" evidence="5">
    <location>
        <begin position="29"/>
        <end position="126"/>
    </location>
</feature>
<evidence type="ECO:0000313" key="8">
    <source>
        <dbReference type="Proteomes" id="UP001158576"/>
    </source>
</evidence>
<accession>A0ABN7STW3</accession>
<keyword evidence="8" id="KW-1185">Reference proteome</keyword>
<evidence type="ECO:0000256" key="5">
    <source>
        <dbReference type="SAM" id="Coils"/>
    </source>
</evidence>
<evidence type="ECO:0000256" key="3">
    <source>
        <dbReference type="ARBA" id="ARBA00022833"/>
    </source>
</evidence>
<dbReference type="PROSITE" id="PS50089">
    <property type="entry name" value="ZF_RING_2"/>
    <property type="match status" value="1"/>
</dbReference>